<dbReference type="PANTHER" id="PTHR19136">
    <property type="entry name" value="MOLYBDENUM COFACTOR GUANYLYLTRANSFERASE"/>
    <property type="match status" value="1"/>
</dbReference>
<dbReference type="GO" id="GO:0005737">
    <property type="term" value="C:cytoplasm"/>
    <property type="evidence" value="ECO:0007669"/>
    <property type="project" value="UniProtKB-SubCell"/>
</dbReference>
<feature type="domain" description="MobA-like NTP transferase" evidence="9">
    <location>
        <begin position="7"/>
        <end position="152"/>
    </location>
</feature>
<evidence type="ECO:0000313" key="10">
    <source>
        <dbReference type="EMBL" id="NJP36914.1"/>
    </source>
</evidence>
<keyword evidence="10" id="KW-0548">Nucleotidyltransferase</keyword>
<evidence type="ECO:0000256" key="4">
    <source>
        <dbReference type="ARBA" id="ARBA00022741"/>
    </source>
</evidence>
<keyword evidence="3 8" id="KW-0479">Metal-binding</keyword>
<comment type="function">
    <text evidence="8">Transfers a GMP moiety from GTP to Mo-molybdopterin (Mo-MPT) cofactor (Moco or molybdenum cofactor) to form Mo-molybdopterin guanine dinucleotide (Mo-MGD) cofactor.</text>
</comment>
<evidence type="ECO:0000256" key="8">
    <source>
        <dbReference type="HAMAP-Rule" id="MF_00316"/>
    </source>
</evidence>
<comment type="domain">
    <text evidence="8">The N-terminal domain determines nucleotide recognition and specific binding, while the C-terminal domain determines the specific binding to the target protein.</text>
</comment>
<keyword evidence="6 8" id="KW-0342">GTP-binding</keyword>
<dbReference type="InterPro" id="IPR029044">
    <property type="entry name" value="Nucleotide-diphossugar_trans"/>
</dbReference>
<keyword evidence="7 8" id="KW-0501">Molybdenum cofactor biosynthesis</keyword>
<dbReference type="GO" id="GO:0006777">
    <property type="term" value="P:Mo-molybdopterin cofactor biosynthetic process"/>
    <property type="evidence" value="ECO:0007669"/>
    <property type="project" value="UniProtKB-KW"/>
</dbReference>
<dbReference type="EMBL" id="JAATHJ010000005">
    <property type="protein sequence ID" value="NJP36914.1"/>
    <property type="molecule type" value="Genomic_DNA"/>
</dbReference>
<dbReference type="PANTHER" id="PTHR19136:SF81">
    <property type="entry name" value="MOLYBDENUM COFACTOR GUANYLYLTRANSFERASE"/>
    <property type="match status" value="1"/>
</dbReference>
<evidence type="ECO:0000259" key="9">
    <source>
        <dbReference type="Pfam" id="PF12804"/>
    </source>
</evidence>
<keyword evidence="5 8" id="KW-0460">Magnesium</keyword>
<evidence type="ECO:0000313" key="11">
    <source>
        <dbReference type="Proteomes" id="UP000752012"/>
    </source>
</evidence>
<dbReference type="InterPro" id="IPR025877">
    <property type="entry name" value="MobA-like_NTP_Trfase"/>
</dbReference>
<feature type="binding site" evidence="8">
    <location>
        <position position="95"/>
    </location>
    <ligand>
        <name>GTP</name>
        <dbReference type="ChEBI" id="CHEBI:37565"/>
    </ligand>
</feature>
<protein>
    <recommendedName>
        <fullName evidence="8">Probable molybdenum cofactor guanylyltransferase</fullName>
        <shortName evidence="8">MoCo guanylyltransferase</shortName>
        <ecNumber evidence="8">2.7.7.77</ecNumber>
    </recommendedName>
    <alternativeName>
        <fullName evidence="8">GTP:molybdopterin guanylyltransferase</fullName>
    </alternativeName>
    <alternativeName>
        <fullName evidence="8">Mo-MPT guanylyltransferase</fullName>
    </alternativeName>
    <alternativeName>
        <fullName evidence="8">Molybdopterin guanylyltransferase</fullName>
    </alternativeName>
    <alternativeName>
        <fullName evidence="8">Molybdopterin-guanine dinucleotide synthase</fullName>
        <shortName evidence="8">MGD synthase</shortName>
    </alternativeName>
</protein>
<dbReference type="GO" id="GO:0061603">
    <property type="term" value="F:molybdenum cofactor guanylyltransferase activity"/>
    <property type="evidence" value="ECO:0007669"/>
    <property type="project" value="UniProtKB-EC"/>
</dbReference>
<comment type="catalytic activity">
    <reaction evidence="8">
        <text>Mo-molybdopterin + GTP + H(+) = Mo-molybdopterin guanine dinucleotide + diphosphate</text>
        <dbReference type="Rhea" id="RHEA:34243"/>
        <dbReference type="ChEBI" id="CHEBI:15378"/>
        <dbReference type="ChEBI" id="CHEBI:33019"/>
        <dbReference type="ChEBI" id="CHEBI:37565"/>
        <dbReference type="ChEBI" id="CHEBI:71302"/>
        <dbReference type="ChEBI" id="CHEBI:71310"/>
        <dbReference type="EC" id="2.7.7.77"/>
    </reaction>
</comment>
<keyword evidence="1 8" id="KW-0963">Cytoplasm</keyword>
<dbReference type="Proteomes" id="UP000752012">
    <property type="component" value="Unassembled WGS sequence"/>
</dbReference>
<dbReference type="GO" id="GO:0046872">
    <property type="term" value="F:metal ion binding"/>
    <property type="evidence" value="ECO:0007669"/>
    <property type="project" value="UniProtKB-KW"/>
</dbReference>
<reference evidence="10 11" key="1">
    <citation type="submission" date="2020-03" db="EMBL/GenBank/DDBJ databases">
        <title>Assessment of the enzymatic potential of alkaline-tolerant lipase obtained from Bacillus luteus H11 (technogenic soil) for the bioremediation of saline soils contaminated with petroleum substances.</title>
        <authorList>
            <person name="Kalwasinska A."/>
        </authorList>
    </citation>
    <scope>NUCLEOTIDE SEQUENCE [LARGE SCALE GENOMIC DNA]</scope>
    <source>
        <strain evidence="10 11">H11</strain>
    </source>
</reference>
<dbReference type="InterPro" id="IPR013482">
    <property type="entry name" value="Molybde_CF_guanTrfase"/>
</dbReference>
<dbReference type="RefSeq" id="WP_168005210.1">
    <property type="nucleotide sequence ID" value="NZ_JAATHJ010000005.1"/>
</dbReference>
<evidence type="ECO:0000256" key="5">
    <source>
        <dbReference type="ARBA" id="ARBA00022842"/>
    </source>
</evidence>
<feature type="binding site" evidence="8">
    <location>
        <begin position="10"/>
        <end position="12"/>
    </location>
    <ligand>
        <name>GTP</name>
        <dbReference type="ChEBI" id="CHEBI:37565"/>
    </ligand>
</feature>
<evidence type="ECO:0000256" key="6">
    <source>
        <dbReference type="ARBA" id="ARBA00023134"/>
    </source>
</evidence>
<dbReference type="CDD" id="cd02503">
    <property type="entry name" value="MobA"/>
    <property type="match status" value="1"/>
</dbReference>
<keyword evidence="11" id="KW-1185">Reference proteome</keyword>
<gene>
    <name evidence="8" type="primary">mobA</name>
    <name evidence="10" type="ORF">HCN83_04865</name>
</gene>
<dbReference type="Gene3D" id="3.90.550.10">
    <property type="entry name" value="Spore Coat Polysaccharide Biosynthesis Protein SpsA, Chain A"/>
    <property type="match status" value="1"/>
</dbReference>
<comment type="subcellular location">
    <subcellularLocation>
        <location evidence="8">Cytoplasm</location>
    </subcellularLocation>
</comment>
<comment type="caution">
    <text evidence="8">Lacks conserved residue(s) required for the propagation of feature annotation.</text>
</comment>
<organism evidence="10 11">
    <name type="scientific">Alkalicoccus luteus</name>
    <dbReference type="NCBI Taxonomy" id="1237094"/>
    <lineage>
        <taxon>Bacteria</taxon>
        <taxon>Bacillati</taxon>
        <taxon>Bacillota</taxon>
        <taxon>Bacilli</taxon>
        <taxon>Bacillales</taxon>
        <taxon>Bacillaceae</taxon>
        <taxon>Alkalicoccus</taxon>
    </lineage>
</organism>
<dbReference type="EC" id="2.7.7.77" evidence="8"/>
<dbReference type="Pfam" id="PF12804">
    <property type="entry name" value="NTP_transf_3"/>
    <property type="match status" value="1"/>
</dbReference>
<evidence type="ECO:0000256" key="7">
    <source>
        <dbReference type="ARBA" id="ARBA00023150"/>
    </source>
</evidence>
<name>A0A969PQ40_9BACI</name>
<sequence>MEVFTAGVLLAGGRSSRMGENKALLQIKGVTAAAMTERALQGTDEQLCISNDPNVERELGSPVFADKRPYEGPLAGLETAMEQTKAAWCIVAACDMPLISKEVVELLISRAHATAADAVVPEAGGRRQPLLAAYRRKLLPLISKCLDEEKRSMAALLNSIKVDTISEADMMEAGIKKETINQSFFNMNRPEEYEWILRRAEAEGDVTDE</sequence>
<proteinExistence type="inferred from homology"/>
<dbReference type="AlphaFoldDB" id="A0A969PQ40"/>
<feature type="binding site" evidence="8">
    <location>
        <position position="22"/>
    </location>
    <ligand>
        <name>GTP</name>
        <dbReference type="ChEBI" id="CHEBI:37565"/>
    </ligand>
</feature>
<comment type="caution">
    <text evidence="10">The sequence shown here is derived from an EMBL/GenBank/DDBJ whole genome shotgun (WGS) entry which is preliminary data.</text>
</comment>
<comment type="similarity">
    <text evidence="8">Belongs to the MobA family.</text>
</comment>
<accession>A0A969PQ40</accession>
<dbReference type="GO" id="GO:0005525">
    <property type="term" value="F:GTP binding"/>
    <property type="evidence" value="ECO:0007669"/>
    <property type="project" value="UniProtKB-UniRule"/>
</dbReference>
<keyword evidence="4 8" id="KW-0547">Nucleotide-binding</keyword>
<dbReference type="HAMAP" id="MF_00316">
    <property type="entry name" value="MobA"/>
    <property type="match status" value="1"/>
</dbReference>
<evidence type="ECO:0000256" key="2">
    <source>
        <dbReference type="ARBA" id="ARBA00022679"/>
    </source>
</evidence>
<keyword evidence="2 8" id="KW-0808">Transferase</keyword>
<feature type="binding site" evidence="8">
    <location>
        <position position="66"/>
    </location>
    <ligand>
        <name>GTP</name>
        <dbReference type="ChEBI" id="CHEBI:37565"/>
    </ligand>
</feature>
<feature type="binding site" evidence="8">
    <location>
        <position position="95"/>
    </location>
    <ligand>
        <name>Mg(2+)</name>
        <dbReference type="ChEBI" id="CHEBI:18420"/>
    </ligand>
</feature>
<dbReference type="SUPFAM" id="SSF53448">
    <property type="entry name" value="Nucleotide-diphospho-sugar transferases"/>
    <property type="match status" value="1"/>
</dbReference>
<evidence type="ECO:0000256" key="1">
    <source>
        <dbReference type="ARBA" id="ARBA00022490"/>
    </source>
</evidence>
<comment type="cofactor">
    <cofactor evidence="8">
        <name>Mg(2+)</name>
        <dbReference type="ChEBI" id="CHEBI:18420"/>
    </cofactor>
</comment>
<evidence type="ECO:0000256" key="3">
    <source>
        <dbReference type="ARBA" id="ARBA00022723"/>
    </source>
</evidence>